<name>A0ABP1DJF5_9APHY</name>
<dbReference type="EMBL" id="OZ037947">
    <property type="protein sequence ID" value="CAL1707946.1"/>
    <property type="molecule type" value="Genomic_DNA"/>
</dbReference>
<feature type="transmembrane region" description="Helical" evidence="1">
    <location>
        <begin position="62"/>
        <end position="86"/>
    </location>
</feature>
<feature type="transmembrane region" description="Helical" evidence="1">
    <location>
        <begin position="120"/>
        <end position="141"/>
    </location>
</feature>
<reference evidence="3" key="1">
    <citation type="submission" date="2024-04" db="EMBL/GenBank/DDBJ databases">
        <authorList>
            <person name="Shaw F."/>
            <person name="Minotto A."/>
        </authorList>
    </citation>
    <scope>NUCLEOTIDE SEQUENCE [LARGE SCALE GENOMIC DNA]</scope>
</reference>
<keyword evidence="1" id="KW-1133">Transmembrane helix</keyword>
<organism evidence="2 3">
    <name type="scientific">Somion occarium</name>
    <dbReference type="NCBI Taxonomy" id="3059160"/>
    <lineage>
        <taxon>Eukaryota</taxon>
        <taxon>Fungi</taxon>
        <taxon>Dikarya</taxon>
        <taxon>Basidiomycota</taxon>
        <taxon>Agaricomycotina</taxon>
        <taxon>Agaricomycetes</taxon>
        <taxon>Polyporales</taxon>
        <taxon>Cerrenaceae</taxon>
        <taxon>Somion</taxon>
    </lineage>
</organism>
<keyword evidence="1" id="KW-0472">Membrane</keyword>
<evidence type="ECO:0008006" key="4">
    <source>
        <dbReference type="Google" id="ProtNLM"/>
    </source>
</evidence>
<keyword evidence="1" id="KW-0812">Transmembrane</keyword>
<proteinExistence type="predicted"/>
<keyword evidence="3" id="KW-1185">Reference proteome</keyword>
<protein>
    <recommendedName>
        <fullName evidence="4">Vomeronasal type-1 receptor</fullName>
    </recommendedName>
</protein>
<gene>
    <name evidence="2" type="ORF">GFSPODELE1_LOCUS6609</name>
</gene>
<evidence type="ECO:0000313" key="2">
    <source>
        <dbReference type="EMBL" id="CAL1707946.1"/>
    </source>
</evidence>
<evidence type="ECO:0000256" key="1">
    <source>
        <dbReference type="SAM" id="Phobius"/>
    </source>
</evidence>
<sequence>MPYNALLFFIRVRGVFLDSRKISAGFLVLWLLTLSALSEPFGFQASHIGPTPYCIVVNVSKFTSIGFITVTLFDTSVFVGITLRMLSFSFENTWRGRLKMFLSGKGMGHVSRALLQTGQLYYLVTVWVNIVMTIVLLTSLISPTFQGMLIIPNIALQNAMACRVFRLLKLGLIQEDASIVISSMRSLAFRPTKRPNTTFVTTQESTLGAVGEETADIGLAALQTKHDSDEIPSHPPIQISIVQESEMTIDTEKDTAHMV</sequence>
<accession>A0ABP1DJF5</accession>
<evidence type="ECO:0000313" key="3">
    <source>
        <dbReference type="Proteomes" id="UP001497453"/>
    </source>
</evidence>
<dbReference type="Proteomes" id="UP001497453">
    <property type="component" value="Chromosome 4"/>
</dbReference>